<dbReference type="InterPro" id="IPR037212">
    <property type="entry name" value="Med7/Med21-like"/>
</dbReference>
<keyword evidence="5 6" id="KW-0539">Nucleus</keyword>
<gene>
    <name evidence="7" type="ORF">CB5_LOCUS9384</name>
</gene>
<comment type="similarity">
    <text evidence="6">Belongs to the Mediator complex subunit 21 family.</text>
</comment>
<comment type="function">
    <text evidence="6">Component of the Mediator complex, a coactivator involved in the regulated transcription of nearly all RNA polymerase II-dependent genes. Mediator functions as a bridge to convey information from gene-specific regulatory proteins to the basal RNA polymerase II transcription machinery. Mediator is recruited to promoters by direct interactions with regulatory proteins and serves as a scaffold for the assembly of a functional preinitiation complex with RNA polymerase II and the general transcription factors.</text>
</comment>
<evidence type="ECO:0000256" key="5">
    <source>
        <dbReference type="ARBA" id="ARBA00023242"/>
    </source>
</evidence>
<keyword evidence="2 6" id="KW-0805">Transcription regulation</keyword>
<accession>A0A6V7P5R1</accession>
<organism evidence="7">
    <name type="scientific">Ananas comosus var. bracteatus</name>
    <name type="common">red pineapple</name>
    <dbReference type="NCBI Taxonomy" id="296719"/>
    <lineage>
        <taxon>Eukaryota</taxon>
        <taxon>Viridiplantae</taxon>
        <taxon>Streptophyta</taxon>
        <taxon>Embryophyta</taxon>
        <taxon>Tracheophyta</taxon>
        <taxon>Spermatophyta</taxon>
        <taxon>Magnoliopsida</taxon>
        <taxon>Liliopsida</taxon>
        <taxon>Poales</taxon>
        <taxon>Bromeliaceae</taxon>
        <taxon>Bromelioideae</taxon>
        <taxon>Ananas</taxon>
    </lineage>
</organism>
<proteinExistence type="inferred from homology"/>
<evidence type="ECO:0000256" key="6">
    <source>
        <dbReference type="RuleBase" id="RU366036"/>
    </source>
</evidence>
<dbReference type="Gene3D" id="6.10.280.10">
    <property type="entry name" value="Mediator complex, subunit Med21"/>
    <property type="match status" value="1"/>
</dbReference>
<dbReference type="GO" id="GO:0016592">
    <property type="term" value="C:mediator complex"/>
    <property type="evidence" value="ECO:0007669"/>
    <property type="project" value="UniProtKB-UniRule"/>
</dbReference>
<dbReference type="PANTHER" id="PTHR13381">
    <property type="entry name" value="RNA POLYMERASE II HOLOENZYME COMPONENT SRB7"/>
    <property type="match status" value="1"/>
</dbReference>
<dbReference type="SUPFAM" id="SSF140718">
    <property type="entry name" value="Mediator hinge subcomplex-like"/>
    <property type="match status" value="1"/>
</dbReference>
<keyword evidence="3 6" id="KW-0010">Activator</keyword>
<comment type="subcellular location">
    <subcellularLocation>
        <location evidence="1 6">Nucleus</location>
    </subcellularLocation>
</comment>
<evidence type="ECO:0000313" key="7">
    <source>
        <dbReference type="EMBL" id="CAD1826173.1"/>
    </source>
</evidence>
<comment type="subunit">
    <text evidence="6">Component of the Mediator complex.</text>
</comment>
<protein>
    <recommendedName>
        <fullName evidence="6">Mediator of RNA polymerase II transcription subunit 21</fullName>
    </recommendedName>
</protein>
<reference evidence="7" key="1">
    <citation type="submission" date="2020-07" db="EMBL/GenBank/DDBJ databases">
        <authorList>
            <person name="Lin J."/>
        </authorList>
    </citation>
    <scope>NUCLEOTIDE SEQUENCE</scope>
</reference>
<evidence type="ECO:0000256" key="1">
    <source>
        <dbReference type="ARBA" id="ARBA00004123"/>
    </source>
</evidence>
<dbReference type="PANTHER" id="PTHR13381:SF0">
    <property type="entry name" value="MEDIATOR OF RNA POLYMERASE II TRANSCRIPTION SUBUNIT 21"/>
    <property type="match status" value="1"/>
</dbReference>
<dbReference type="GO" id="GO:0003712">
    <property type="term" value="F:transcription coregulator activity"/>
    <property type="evidence" value="ECO:0007669"/>
    <property type="project" value="TreeGrafter"/>
</dbReference>
<name>A0A6V7P5R1_ANACO</name>
<dbReference type="EMBL" id="LR862145">
    <property type="protein sequence ID" value="CAD1826173.1"/>
    <property type="molecule type" value="Genomic_DNA"/>
</dbReference>
<dbReference type="InterPro" id="IPR021384">
    <property type="entry name" value="Mediator_Med21"/>
</dbReference>
<dbReference type="GO" id="GO:0006357">
    <property type="term" value="P:regulation of transcription by RNA polymerase II"/>
    <property type="evidence" value="ECO:0007669"/>
    <property type="project" value="TreeGrafter"/>
</dbReference>
<evidence type="ECO:0000256" key="3">
    <source>
        <dbReference type="ARBA" id="ARBA00023159"/>
    </source>
</evidence>
<sequence>MVNPTWEWAHGSLGGYSEAVEHHHLHKIPCAFCFKPSLLHSSNQHHPRPRLPSPAPPSPTLSFARATLARPFLRPRHPRSGHPRQRLPSAAPPSPAPFFARAFLRPRLPSPASSHVKLPLRLRRHWNISLIDVGQRYFRCGVLGSIPSPLCRDLHDFCASVGRLGAILQTNIMDIISQLQEQVNTIAMLALNTFGTLRRDAPPVRLSPDYPEPPATNPSEETVNVAEQSKAMSAALVQAAKKGSSLILNVAYSGKDDKLVTFLLQV</sequence>
<keyword evidence="4 6" id="KW-0804">Transcription</keyword>
<evidence type="ECO:0000256" key="4">
    <source>
        <dbReference type="ARBA" id="ARBA00023163"/>
    </source>
</evidence>
<evidence type="ECO:0000256" key="2">
    <source>
        <dbReference type="ARBA" id="ARBA00023015"/>
    </source>
</evidence>
<dbReference type="AlphaFoldDB" id="A0A6V7P5R1"/>